<dbReference type="RefSeq" id="WP_008613483.1">
    <property type="nucleotide sequence ID" value="NZ_AONQ01000002.1"/>
</dbReference>
<dbReference type="EMBL" id="AONQ01000002">
    <property type="protein sequence ID" value="EME71868.1"/>
    <property type="molecule type" value="Genomic_DNA"/>
</dbReference>
<dbReference type="InterPro" id="IPR029787">
    <property type="entry name" value="Nucleotide_cyclase"/>
</dbReference>
<evidence type="ECO:0000256" key="3">
    <source>
        <dbReference type="ARBA" id="ARBA00022989"/>
    </source>
</evidence>
<organism evidence="9 10">
    <name type="scientific">Paramagnetospirillum caucaseum</name>
    <dbReference type="NCBI Taxonomy" id="1244869"/>
    <lineage>
        <taxon>Bacteria</taxon>
        <taxon>Pseudomonadati</taxon>
        <taxon>Pseudomonadota</taxon>
        <taxon>Alphaproteobacteria</taxon>
        <taxon>Rhodospirillales</taxon>
        <taxon>Magnetospirillaceae</taxon>
        <taxon>Paramagnetospirillum</taxon>
    </lineage>
</organism>
<dbReference type="InterPro" id="IPR000160">
    <property type="entry name" value="GGDEF_dom"/>
</dbReference>
<feature type="transmembrane region" description="Helical" evidence="5">
    <location>
        <begin position="181"/>
        <end position="204"/>
    </location>
</feature>
<evidence type="ECO:0000259" key="6">
    <source>
        <dbReference type="PROSITE" id="PS50112"/>
    </source>
</evidence>
<dbReference type="eggNOG" id="COG2199">
    <property type="taxonomic scope" value="Bacteria"/>
</dbReference>
<dbReference type="AlphaFoldDB" id="M3AG73"/>
<keyword evidence="10" id="KW-1185">Reference proteome</keyword>
<feature type="domain" description="GGDEF" evidence="8">
    <location>
        <begin position="504"/>
        <end position="637"/>
    </location>
</feature>
<dbReference type="CDD" id="cd01949">
    <property type="entry name" value="GGDEF"/>
    <property type="match status" value="1"/>
</dbReference>
<dbReference type="SUPFAM" id="SSF55785">
    <property type="entry name" value="PYP-like sensor domain (PAS domain)"/>
    <property type="match status" value="2"/>
</dbReference>
<dbReference type="InterPro" id="IPR000014">
    <property type="entry name" value="PAS"/>
</dbReference>
<protein>
    <submittedName>
        <fullName evidence="9">PAS/PAC domain-containing protein</fullName>
    </submittedName>
</protein>
<feature type="domain" description="PAS" evidence="6">
    <location>
        <begin position="353"/>
        <end position="392"/>
    </location>
</feature>
<dbReference type="InterPro" id="IPR001610">
    <property type="entry name" value="PAC"/>
</dbReference>
<dbReference type="GO" id="GO:0016020">
    <property type="term" value="C:membrane"/>
    <property type="evidence" value="ECO:0007669"/>
    <property type="project" value="UniProtKB-SubCell"/>
</dbReference>
<feature type="domain" description="PAS" evidence="6">
    <location>
        <begin position="228"/>
        <end position="295"/>
    </location>
</feature>
<dbReference type="Pfam" id="PF13675">
    <property type="entry name" value="PilJ"/>
    <property type="match status" value="1"/>
</dbReference>
<comment type="caution">
    <text evidence="9">The sequence shown here is derived from an EMBL/GenBank/DDBJ whole genome shotgun (WGS) entry which is preliminary data.</text>
</comment>
<feature type="domain" description="PAC" evidence="7">
    <location>
        <begin position="300"/>
        <end position="350"/>
    </location>
</feature>
<dbReference type="Proteomes" id="UP000011744">
    <property type="component" value="Unassembled WGS sequence"/>
</dbReference>
<dbReference type="PROSITE" id="PS50113">
    <property type="entry name" value="PAC"/>
    <property type="match status" value="2"/>
</dbReference>
<dbReference type="Pfam" id="PF13426">
    <property type="entry name" value="PAS_9"/>
    <property type="match status" value="2"/>
</dbReference>
<evidence type="ECO:0000259" key="8">
    <source>
        <dbReference type="PROSITE" id="PS50887"/>
    </source>
</evidence>
<dbReference type="PANTHER" id="PTHR46663:SF3">
    <property type="entry name" value="SLL0267 PROTEIN"/>
    <property type="match status" value="1"/>
</dbReference>
<dbReference type="PATRIC" id="fig|1244869.3.peg.279"/>
<dbReference type="InterPro" id="IPR043128">
    <property type="entry name" value="Rev_trsase/Diguanyl_cyclase"/>
</dbReference>
<evidence type="ECO:0000256" key="4">
    <source>
        <dbReference type="ARBA" id="ARBA00023136"/>
    </source>
</evidence>
<dbReference type="InterPro" id="IPR000700">
    <property type="entry name" value="PAS-assoc_C"/>
</dbReference>
<accession>M3AG73</accession>
<dbReference type="Pfam" id="PF00990">
    <property type="entry name" value="GGDEF"/>
    <property type="match status" value="1"/>
</dbReference>
<comment type="subcellular location">
    <subcellularLocation>
        <location evidence="1">Membrane</location>
        <topology evidence="1">Multi-pass membrane protein</topology>
    </subcellularLocation>
</comment>
<feature type="domain" description="PAC" evidence="7">
    <location>
        <begin position="420"/>
        <end position="472"/>
    </location>
</feature>
<evidence type="ECO:0000259" key="7">
    <source>
        <dbReference type="PROSITE" id="PS50113"/>
    </source>
</evidence>
<dbReference type="SMART" id="SM00091">
    <property type="entry name" value="PAS"/>
    <property type="match status" value="2"/>
</dbReference>
<dbReference type="SMART" id="SM00086">
    <property type="entry name" value="PAC"/>
    <property type="match status" value="2"/>
</dbReference>
<dbReference type="SMART" id="SM00267">
    <property type="entry name" value="GGDEF"/>
    <property type="match status" value="1"/>
</dbReference>
<keyword evidence="4 5" id="KW-0472">Membrane</keyword>
<evidence type="ECO:0000313" key="10">
    <source>
        <dbReference type="Proteomes" id="UP000011744"/>
    </source>
</evidence>
<dbReference type="Gene3D" id="3.30.70.270">
    <property type="match status" value="1"/>
</dbReference>
<keyword evidence="3 5" id="KW-1133">Transmembrane helix</keyword>
<dbReference type="InterPro" id="IPR052163">
    <property type="entry name" value="DGC-Regulatory_Protein"/>
</dbReference>
<feature type="transmembrane region" description="Helical" evidence="5">
    <location>
        <begin position="16"/>
        <end position="35"/>
    </location>
</feature>
<name>M3AG73_9PROT</name>
<reference evidence="9 10" key="1">
    <citation type="journal article" date="2014" name="Genome Announc.">
        <title>Draft Genome Sequence of Magnetospirillum sp. Strain SO-1, a Freshwater Magnetotactic Bacterium Isolated from the Ol'khovka River, Russia.</title>
        <authorList>
            <person name="Grouzdev D.S."/>
            <person name="Dziuba M.V."/>
            <person name="Sukhacheva M.S."/>
            <person name="Mardanov A.V."/>
            <person name="Beletskiy A.V."/>
            <person name="Kuznetsov B.B."/>
            <person name="Skryabin K.G."/>
        </authorList>
    </citation>
    <scope>NUCLEOTIDE SEQUENCE [LARGE SCALE GENOMIC DNA]</scope>
    <source>
        <strain evidence="9 10">SO-1</strain>
    </source>
</reference>
<evidence type="ECO:0000313" key="9">
    <source>
        <dbReference type="EMBL" id="EME71868.1"/>
    </source>
</evidence>
<dbReference type="NCBIfam" id="TIGR00254">
    <property type="entry name" value="GGDEF"/>
    <property type="match status" value="1"/>
</dbReference>
<keyword evidence="2 5" id="KW-0812">Transmembrane</keyword>
<dbReference type="Gene3D" id="3.30.450.20">
    <property type="entry name" value="PAS domain"/>
    <property type="match status" value="2"/>
</dbReference>
<sequence length="642" mass="71137">MPDLGERITRELTTRYVAVLVVLGALALMSFMALARMIGDAEGSAELVNMAGRQRMLVQRVAFAANRLVIAEETERPAVRRLLAEGLDQLEDRHGRLMRGGRVPPPPEILEVFAAPPWHLDRELRAFIARGRAVLAAEGGPAASDSGLAALSAGAGGSLLRSLEEVTARFQRDSERQMEELMTLQGVTVLLAVGLLVLSAVGVFRPMVERLKTDIAERSAAASRLKESEERLWRILEESPVGVSVSRRRDGKVVFANTRFTDIIGMSKEEFLGSTAREHYVDDAQRQVVLAILRRDGHLDDAEVEFRRKNGSPFWSLLTIRSADFEGEKVNLAWIYDITERKAAEQQILLASKVLENVTEAVLITDAENRIIFVNPAFTTITEYSKEEVLGRDPSFLRSGRHEPEFYTNLWRVLSESGHWEGEIWNRRKSGAFYAEWLSINALRDGGGGMTHFVAVFSDITHRKEDEERIWRQANYDALTGLPNRSLFLDRLNQAVRQSRREKKRFALLFLDLDGFKAVNDTLGHAAGDVLLQQTATRLSECVRATDTLARLAGDEFVVILDGVHGSDDPAKVAAKILAVLDKPYDLEAGTAQVHGSIGIALYPDDAGDGPALIRRADAAMYAVKRGGKNDFLFAGDLPPES</sequence>
<dbReference type="STRING" id="1244869.H261_01427"/>
<dbReference type="PROSITE" id="PS50887">
    <property type="entry name" value="GGDEF"/>
    <property type="match status" value="1"/>
</dbReference>
<dbReference type="SUPFAM" id="SSF55073">
    <property type="entry name" value="Nucleotide cyclase"/>
    <property type="match status" value="1"/>
</dbReference>
<dbReference type="OrthoDB" id="7333362at2"/>
<dbReference type="InterPro" id="IPR029095">
    <property type="entry name" value="NarX-like_N"/>
</dbReference>
<proteinExistence type="predicted"/>
<dbReference type="eggNOG" id="COG2202">
    <property type="taxonomic scope" value="Bacteria"/>
</dbReference>
<dbReference type="PANTHER" id="PTHR46663">
    <property type="entry name" value="DIGUANYLATE CYCLASE DGCT-RELATED"/>
    <property type="match status" value="1"/>
</dbReference>
<dbReference type="NCBIfam" id="TIGR00229">
    <property type="entry name" value="sensory_box"/>
    <property type="match status" value="2"/>
</dbReference>
<dbReference type="CDD" id="cd00130">
    <property type="entry name" value="PAS"/>
    <property type="match status" value="2"/>
</dbReference>
<evidence type="ECO:0000256" key="1">
    <source>
        <dbReference type="ARBA" id="ARBA00004141"/>
    </source>
</evidence>
<dbReference type="PROSITE" id="PS50112">
    <property type="entry name" value="PAS"/>
    <property type="match status" value="2"/>
</dbReference>
<gene>
    <name evidence="9" type="ORF">H261_01427</name>
</gene>
<dbReference type="InterPro" id="IPR035965">
    <property type="entry name" value="PAS-like_dom_sf"/>
</dbReference>
<evidence type="ECO:0000256" key="5">
    <source>
        <dbReference type="SAM" id="Phobius"/>
    </source>
</evidence>
<evidence type="ECO:0000256" key="2">
    <source>
        <dbReference type="ARBA" id="ARBA00022692"/>
    </source>
</evidence>